<feature type="signal peptide" evidence="1">
    <location>
        <begin position="1"/>
        <end position="23"/>
    </location>
</feature>
<proteinExistence type="predicted"/>
<dbReference type="GO" id="GO:0016799">
    <property type="term" value="F:hydrolase activity, hydrolyzing N-glycosyl compounds"/>
    <property type="evidence" value="ECO:0007669"/>
    <property type="project" value="InterPro"/>
</dbReference>
<keyword evidence="5" id="KW-1185">Reference proteome</keyword>
<protein>
    <submittedName>
        <fullName evidence="4">Uncharacterized protein</fullName>
    </submittedName>
</protein>
<dbReference type="InterPro" id="IPR036452">
    <property type="entry name" value="Ribo_hydro-like"/>
</dbReference>
<comment type="caution">
    <text evidence="4">The sequence shown here is derived from an EMBL/GenBank/DDBJ whole genome shotgun (WGS) entry which is preliminary data.</text>
</comment>
<accession>A0A2D0N1K9</accession>
<name>A0A2D0N1K9_FLAN2</name>
<sequence length="430" mass="48441">MSASLLIRLCLLAFIFFPACTPADNPTSETPKPRILISSDIGGTDPDDQQSMIHLLMYADRVQLEGLVASPYGPGRKEHFLEMIDLYDQDRERLLVHAPDLPATDSLRDIVKQGAIDGAPFAGYASPTEGSEWMITCARRSDDRPLWVLVWGGLEDLAQALHDAPDIKENIRVYWIGGPNKKWSVNAYAYIAKQHPDLWMIEANATYRGWFMYEDCPEDLTNEGFYSHHIRERGALGRAFKNYYDGNIKMGDTPSLAYVLDGDPDDPTGESWGGSFVPIDHSSRKIFNRNSTVSDTVAAYAVIEWSFPGPELEIAPDSACFTLEISGQIWPGYYLGDGIYGVRYASKKPEICTYITSSEIPELDGLKGQFVSITPWPGKNGPDDYQLGSNWYSDRPDPDLFLEEQQGVKTVSRHRRSFLQDWANRWSWLD</sequence>
<feature type="chain" id="PRO_5013243140" evidence="1">
    <location>
        <begin position="24"/>
        <end position="430"/>
    </location>
</feature>
<feature type="domain" description="DUF5060" evidence="3">
    <location>
        <begin position="297"/>
        <end position="358"/>
    </location>
</feature>
<dbReference type="AlphaFoldDB" id="A0A2D0N1K9"/>
<evidence type="ECO:0000313" key="5">
    <source>
        <dbReference type="Proteomes" id="UP000223913"/>
    </source>
</evidence>
<evidence type="ECO:0000259" key="2">
    <source>
        <dbReference type="Pfam" id="PF07632"/>
    </source>
</evidence>
<dbReference type="EMBL" id="PDUD01000040">
    <property type="protein sequence ID" value="PHN02432.1"/>
    <property type="molecule type" value="Genomic_DNA"/>
</dbReference>
<dbReference type="RefSeq" id="WP_099154178.1">
    <property type="nucleotide sequence ID" value="NZ_PDUD01000040.1"/>
</dbReference>
<reference evidence="4 5" key="1">
    <citation type="submission" date="2017-10" db="EMBL/GenBank/DDBJ databases">
        <title>The draft genome sequence of Lewinella nigricans NBRC 102662.</title>
        <authorList>
            <person name="Wang K."/>
        </authorList>
    </citation>
    <scope>NUCLEOTIDE SEQUENCE [LARGE SCALE GENOMIC DNA]</scope>
    <source>
        <strain evidence="4 5">NBRC 102662</strain>
    </source>
</reference>
<dbReference type="InterPro" id="IPR011483">
    <property type="entry name" value="Sde182_NH-like"/>
</dbReference>
<gene>
    <name evidence="4" type="ORF">CRP01_32130</name>
</gene>
<evidence type="ECO:0000313" key="4">
    <source>
        <dbReference type="EMBL" id="PHN02432.1"/>
    </source>
</evidence>
<dbReference type="SUPFAM" id="SSF53590">
    <property type="entry name" value="Nucleoside hydrolase"/>
    <property type="match status" value="1"/>
</dbReference>
<feature type="domain" description="Cellulose-binding Sde182 nucleoside hydrolase-like" evidence="2">
    <location>
        <begin position="34"/>
        <end position="276"/>
    </location>
</feature>
<keyword evidence="1" id="KW-0732">Signal</keyword>
<dbReference type="Proteomes" id="UP000223913">
    <property type="component" value="Unassembled WGS sequence"/>
</dbReference>
<dbReference type="Pfam" id="PF16586">
    <property type="entry name" value="DUF5060"/>
    <property type="match status" value="1"/>
</dbReference>
<dbReference type="Pfam" id="PF07632">
    <property type="entry name" value="Sde182_NH-like"/>
    <property type="match status" value="1"/>
</dbReference>
<dbReference type="InterPro" id="IPR032260">
    <property type="entry name" value="DUF5060"/>
</dbReference>
<dbReference type="Gene3D" id="3.90.245.10">
    <property type="entry name" value="Ribonucleoside hydrolase-like"/>
    <property type="match status" value="1"/>
</dbReference>
<evidence type="ECO:0000259" key="3">
    <source>
        <dbReference type="Pfam" id="PF16586"/>
    </source>
</evidence>
<organism evidence="4 5">
    <name type="scientific">Flavilitoribacter nigricans (strain ATCC 23147 / DSM 23189 / NBRC 102662 / NCIMB 1420 / SS-2)</name>
    <name type="common">Lewinella nigricans</name>
    <dbReference type="NCBI Taxonomy" id="1122177"/>
    <lineage>
        <taxon>Bacteria</taxon>
        <taxon>Pseudomonadati</taxon>
        <taxon>Bacteroidota</taxon>
        <taxon>Saprospiria</taxon>
        <taxon>Saprospirales</taxon>
        <taxon>Lewinellaceae</taxon>
        <taxon>Flavilitoribacter</taxon>
    </lineage>
</organism>
<evidence type="ECO:0000256" key="1">
    <source>
        <dbReference type="SAM" id="SignalP"/>
    </source>
</evidence>
<dbReference type="OrthoDB" id="253051at2"/>